<dbReference type="EMBL" id="JBGEWD010000011">
    <property type="protein sequence ID" value="MEY8000951.1"/>
    <property type="molecule type" value="Genomic_DNA"/>
</dbReference>
<accession>A0ABV4BQB5</accession>
<sequence length="44" mass="5275">MHLEDIKKVFDEELIESLKNVVQNLKEAKNSQEKFNMKKSKLNR</sequence>
<evidence type="ECO:0000313" key="2">
    <source>
        <dbReference type="EMBL" id="MEY8000951.1"/>
    </source>
</evidence>
<evidence type="ECO:0000256" key="1">
    <source>
        <dbReference type="SAM" id="Coils"/>
    </source>
</evidence>
<comment type="caution">
    <text evidence="2">The sequence shown here is derived from an EMBL/GenBank/DDBJ whole genome shotgun (WGS) entry which is preliminary data.</text>
</comment>
<organism evidence="2 3">
    <name type="scientific">Clostridium moutaii</name>
    <dbReference type="NCBI Taxonomy" id="3240932"/>
    <lineage>
        <taxon>Bacteria</taxon>
        <taxon>Bacillati</taxon>
        <taxon>Bacillota</taxon>
        <taxon>Clostridia</taxon>
        <taxon>Eubacteriales</taxon>
        <taxon>Clostridiaceae</taxon>
        <taxon>Clostridium</taxon>
    </lineage>
</organism>
<name>A0ABV4BQB5_9CLOT</name>
<reference evidence="2 3" key="1">
    <citation type="submission" date="2024-08" db="EMBL/GenBank/DDBJ databases">
        <title>Clostridium lapicellarii sp. nov., and Clostridium renhuaiense sp. nov., two species isolated from the mud in a fermentation cellar used for producing sauce-flavour Chinese liquors.</title>
        <authorList>
            <person name="Yang F."/>
            <person name="Wang H."/>
            <person name="Chen L.Q."/>
            <person name="Zhou N."/>
            <person name="Lu J.J."/>
            <person name="Pu X.X."/>
            <person name="Wan B."/>
            <person name="Wang L."/>
            <person name="Liu S.J."/>
        </authorList>
    </citation>
    <scope>NUCLEOTIDE SEQUENCE [LARGE SCALE GENOMIC DNA]</scope>
    <source>
        <strain evidence="2 3">MT-5</strain>
    </source>
</reference>
<gene>
    <name evidence="2" type="ORF">AB8U03_12245</name>
</gene>
<protein>
    <submittedName>
        <fullName evidence="2">Uncharacterized protein</fullName>
    </submittedName>
</protein>
<proteinExistence type="predicted"/>
<keyword evidence="3" id="KW-1185">Reference proteome</keyword>
<evidence type="ECO:0000313" key="3">
    <source>
        <dbReference type="Proteomes" id="UP001564657"/>
    </source>
</evidence>
<dbReference type="Proteomes" id="UP001564657">
    <property type="component" value="Unassembled WGS sequence"/>
</dbReference>
<keyword evidence="1" id="KW-0175">Coiled coil</keyword>
<feature type="coiled-coil region" evidence="1">
    <location>
        <begin position="11"/>
        <end position="38"/>
    </location>
</feature>
<dbReference type="RefSeq" id="WP_369704843.1">
    <property type="nucleotide sequence ID" value="NZ_JBGEWD010000011.1"/>
</dbReference>